<dbReference type="RefSeq" id="WP_254420619.1">
    <property type="nucleotide sequence ID" value="NZ_BAAAJB010000058.1"/>
</dbReference>
<proteinExistence type="predicted"/>
<sequence length="78" mass="8703">MAIEIGTHITYVGDSASHYGNTGGVLKLCECELCVLHHREADEANVEPAPRYVCLGTLNEWSMWVLHHVPAEHLRPHS</sequence>
<reference evidence="1" key="1">
    <citation type="submission" date="2022-06" db="EMBL/GenBank/DDBJ databases">
        <authorList>
            <person name="Ping M."/>
        </authorList>
    </citation>
    <scope>NUCLEOTIDE SEQUENCE</scope>
    <source>
        <strain evidence="1">JCM11759T</strain>
    </source>
</reference>
<evidence type="ECO:0000313" key="2">
    <source>
        <dbReference type="Proteomes" id="UP001055940"/>
    </source>
</evidence>
<organism evidence="1 2">
    <name type="scientific">Nocardiopsis exhalans</name>
    <dbReference type="NCBI Taxonomy" id="163604"/>
    <lineage>
        <taxon>Bacteria</taxon>
        <taxon>Bacillati</taxon>
        <taxon>Actinomycetota</taxon>
        <taxon>Actinomycetes</taxon>
        <taxon>Streptosporangiales</taxon>
        <taxon>Nocardiopsidaceae</taxon>
        <taxon>Nocardiopsis</taxon>
    </lineage>
</organism>
<accession>A0ABY5DCV0</accession>
<evidence type="ECO:0000313" key="1">
    <source>
        <dbReference type="EMBL" id="USY21780.1"/>
    </source>
</evidence>
<protein>
    <submittedName>
        <fullName evidence="1">Uncharacterized protein</fullName>
    </submittedName>
</protein>
<gene>
    <name evidence="1" type="ORF">NE857_09315</name>
</gene>
<keyword evidence="2" id="KW-1185">Reference proteome</keyword>
<dbReference type="Proteomes" id="UP001055940">
    <property type="component" value="Chromosome"/>
</dbReference>
<name>A0ABY5DCV0_9ACTN</name>
<dbReference type="EMBL" id="CP099837">
    <property type="protein sequence ID" value="USY21780.1"/>
    <property type="molecule type" value="Genomic_DNA"/>
</dbReference>